<dbReference type="InterPro" id="IPR000700">
    <property type="entry name" value="PAS-assoc_C"/>
</dbReference>
<dbReference type="SMART" id="SM00387">
    <property type="entry name" value="HATPase_c"/>
    <property type="match status" value="1"/>
</dbReference>
<dbReference type="KEGG" id="gbc:GbCGDNIH3_2108"/>
<dbReference type="SMART" id="SM00086">
    <property type="entry name" value="PAC"/>
    <property type="match status" value="3"/>
</dbReference>
<dbReference type="SUPFAM" id="SSF55785">
    <property type="entry name" value="PYP-like sensor domain (PAS domain)"/>
    <property type="match status" value="3"/>
</dbReference>
<dbReference type="RefSeq" id="WP_025287415.1">
    <property type="nucleotide sequence ID" value="NZ_CP003181.2"/>
</dbReference>
<feature type="modified residue" description="4-aspartylphosphate" evidence="4">
    <location>
        <position position="853"/>
    </location>
</feature>
<dbReference type="NCBIfam" id="TIGR00229">
    <property type="entry name" value="sensory_box"/>
    <property type="match status" value="3"/>
</dbReference>
<organism evidence="10 11">
    <name type="scientific">Granulibacter bethesdensis</name>
    <dbReference type="NCBI Taxonomy" id="364410"/>
    <lineage>
        <taxon>Bacteria</taxon>
        <taxon>Pseudomonadati</taxon>
        <taxon>Pseudomonadota</taxon>
        <taxon>Alphaproteobacteria</taxon>
        <taxon>Acetobacterales</taxon>
        <taxon>Acetobacteraceae</taxon>
        <taxon>Granulibacter</taxon>
    </lineage>
</organism>
<dbReference type="PRINTS" id="PR00344">
    <property type="entry name" value="BCTRLSENSOR"/>
</dbReference>
<sequence>MLYINAAPGQSPFLDIHDAGQGKLPFLPPTSLSALAKAFMAGEEPVIHIRDQALPTEVIRPVFFAAHPIITPSGRKQGALCVLGMTARTLSPAQTDRLLALARLAGMQSDPPDDQSNDQSDDQSDQNGHVPAQSDFLELLGTSPDCMKILTTDGRLLFISNAGLKALGIADPSHVIGKSWPHLWDEPVRSQALAAVAKARSGGIGRLEGTTTNSQGESSHWDIIITPLLDQKGRITRLMAVSRDITEAREAQQALQYSEARFRMMTESLPQIIWMTDQQGDILYVSEKWEHFSGRSPRHLLQKGRWMSLVHPDDRQSLRTAWAAARQEGSLKCEYRMRHRSGGYRWFLLTAQPEPDAATGEPLRWFGSCTDIDVERNIREALAARSQGLEQEIAHHVQELERIWCLSRDLLAILRYDGRILSINPAWQAILGWDNVKDIENPIDILCHPDDLAEVERSMEQMRQGQTVVSQPVRILHVDGSYRWISWNAVPFDGLIYATGRDVTDLISAEEHRKELEAQLHQSQKMEAVGQLTGGIAHDFNNLLTALRGSLELIQTNLDRGRLQSLPRYIATAHQAVERGASLTHRLLAFSRRQTLSPCILDPASLMTGMAELIKSICGPSIQVQTSFQPMPALIQCDPNQLENGLLNLVINARDAMPQGGTLIIETGIIQIPDRHVSEVNETWLDSALSNFQPGDYVVIAVQDTGIGMTEDVMRRAFDPFFTTKPIGQGTGLGLSMIYGFIKQTGGHIRLKSSLGSGTTIRLYFPCYHGDLSTAHHTGQMAGFFASTSTSSSHPASGTIMVVDDEEAIRHLIKETLQDQGYKILLADHAAAALRLLKNTLQNGHRIDGLITDIGLPGSMNGRELAAEALSLIPDLPVLLMTGYDCTPHAADRLSTYVQENLDILAKPFSMDMLLKKLSSVLEPSFQQRTSRPTFNN</sequence>
<dbReference type="SMART" id="SM00448">
    <property type="entry name" value="REC"/>
    <property type="match status" value="1"/>
</dbReference>
<dbReference type="Pfam" id="PF00512">
    <property type="entry name" value="HisKA"/>
    <property type="match status" value="1"/>
</dbReference>
<feature type="domain" description="Response regulatory" evidence="7">
    <location>
        <begin position="799"/>
        <end position="922"/>
    </location>
</feature>
<evidence type="ECO:0000256" key="3">
    <source>
        <dbReference type="ARBA" id="ARBA00022553"/>
    </source>
</evidence>
<name>A0AAN0VGV1_9PROT</name>
<keyword evidence="10" id="KW-0418">Kinase</keyword>
<feature type="domain" description="PAS" evidence="8">
    <location>
        <begin position="417"/>
        <end position="466"/>
    </location>
</feature>
<feature type="domain" description="Histidine kinase" evidence="6">
    <location>
        <begin position="535"/>
        <end position="769"/>
    </location>
</feature>
<feature type="region of interest" description="Disordered" evidence="5">
    <location>
        <begin position="107"/>
        <end position="130"/>
    </location>
</feature>
<keyword evidence="3 4" id="KW-0597">Phosphoprotein</keyword>
<dbReference type="InterPro" id="IPR035965">
    <property type="entry name" value="PAS-like_dom_sf"/>
</dbReference>
<dbReference type="SUPFAM" id="SSF55874">
    <property type="entry name" value="ATPase domain of HSP90 chaperone/DNA topoisomerase II/histidine kinase"/>
    <property type="match status" value="1"/>
</dbReference>
<dbReference type="PROSITE" id="PS50113">
    <property type="entry name" value="PAC"/>
    <property type="match status" value="1"/>
</dbReference>
<protein>
    <recommendedName>
        <fullName evidence="2">histidine kinase</fullName>
        <ecNumber evidence="2">2.7.13.3</ecNumber>
    </recommendedName>
</protein>
<evidence type="ECO:0000256" key="1">
    <source>
        <dbReference type="ARBA" id="ARBA00000085"/>
    </source>
</evidence>
<dbReference type="PROSITE" id="PS50110">
    <property type="entry name" value="RESPONSE_REGULATORY"/>
    <property type="match status" value="1"/>
</dbReference>
<gene>
    <name evidence="10" type="ORF">GbCGDNIH3_2108</name>
</gene>
<evidence type="ECO:0000259" key="9">
    <source>
        <dbReference type="PROSITE" id="PS50113"/>
    </source>
</evidence>
<reference evidence="11" key="1">
    <citation type="submission" date="2012-06" db="EMBL/GenBank/DDBJ databases">
        <title>Genome analysis of multiple Granulibacter bethesdensis isolates demonstrates substantial genome diversity.</title>
        <authorList>
            <person name="Greenberg D.E."/>
            <person name="Porcella S.F."/>
            <person name="Zarember K."/>
            <person name="Zelazny A.M."/>
            <person name="Bruno D."/>
            <person name="Martens C."/>
            <person name="Barbian K.D."/>
            <person name="Jaske E."/>
            <person name="Holland S.M."/>
        </authorList>
    </citation>
    <scope>NUCLEOTIDE SEQUENCE [LARGE SCALE GENOMIC DNA]</scope>
    <source>
        <strain evidence="11">CGDNIH3</strain>
    </source>
</reference>
<dbReference type="SUPFAM" id="SSF52172">
    <property type="entry name" value="CheY-like"/>
    <property type="match status" value="1"/>
</dbReference>
<evidence type="ECO:0000313" key="11">
    <source>
        <dbReference type="Proteomes" id="UP000019438"/>
    </source>
</evidence>
<proteinExistence type="predicted"/>
<dbReference type="SMART" id="SM00091">
    <property type="entry name" value="PAS"/>
    <property type="match status" value="3"/>
</dbReference>
<feature type="compositionally biased region" description="Acidic residues" evidence="5">
    <location>
        <begin position="111"/>
        <end position="124"/>
    </location>
</feature>
<dbReference type="InterPro" id="IPR000014">
    <property type="entry name" value="PAS"/>
</dbReference>
<evidence type="ECO:0000313" key="10">
    <source>
        <dbReference type="EMBL" id="AHJ64004.1"/>
    </source>
</evidence>
<evidence type="ECO:0000256" key="4">
    <source>
        <dbReference type="PROSITE-ProRule" id="PRU00169"/>
    </source>
</evidence>
<dbReference type="InterPro" id="IPR013655">
    <property type="entry name" value="PAS_fold_3"/>
</dbReference>
<dbReference type="InterPro" id="IPR001610">
    <property type="entry name" value="PAC"/>
</dbReference>
<evidence type="ECO:0000259" key="8">
    <source>
        <dbReference type="PROSITE" id="PS50112"/>
    </source>
</evidence>
<dbReference type="InterPro" id="IPR011006">
    <property type="entry name" value="CheY-like_superfamily"/>
</dbReference>
<dbReference type="PANTHER" id="PTHR43065">
    <property type="entry name" value="SENSOR HISTIDINE KINASE"/>
    <property type="match status" value="1"/>
</dbReference>
<dbReference type="PROSITE" id="PS50112">
    <property type="entry name" value="PAS"/>
    <property type="match status" value="2"/>
</dbReference>
<evidence type="ECO:0000259" key="7">
    <source>
        <dbReference type="PROSITE" id="PS50110"/>
    </source>
</evidence>
<dbReference type="PANTHER" id="PTHR43065:SF42">
    <property type="entry name" value="TWO-COMPONENT SENSOR PPRA"/>
    <property type="match status" value="1"/>
</dbReference>
<dbReference type="InterPro" id="IPR036890">
    <property type="entry name" value="HATPase_C_sf"/>
</dbReference>
<feature type="domain" description="PAS" evidence="8">
    <location>
        <begin position="258"/>
        <end position="329"/>
    </location>
</feature>
<dbReference type="SMART" id="SM00388">
    <property type="entry name" value="HisKA"/>
    <property type="match status" value="1"/>
</dbReference>
<dbReference type="Gene3D" id="3.30.565.10">
    <property type="entry name" value="Histidine kinase-like ATPase, C-terminal domain"/>
    <property type="match status" value="1"/>
</dbReference>
<comment type="catalytic activity">
    <reaction evidence="1">
        <text>ATP + protein L-histidine = ADP + protein N-phospho-L-histidine.</text>
        <dbReference type="EC" id="2.7.13.3"/>
    </reaction>
</comment>
<dbReference type="Pfam" id="PF00072">
    <property type="entry name" value="Response_reg"/>
    <property type="match status" value="1"/>
</dbReference>
<dbReference type="Pfam" id="PF02518">
    <property type="entry name" value="HATPase_c"/>
    <property type="match status" value="1"/>
</dbReference>
<dbReference type="CDD" id="cd00082">
    <property type="entry name" value="HisKA"/>
    <property type="match status" value="1"/>
</dbReference>
<dbReference type="SUPFAM" id="SSF47384">
    <property type="entry name" value="Homodimeric domain of signal transducing histidine kinase"/>
    <property type="match status" value="1"/>
</dbReference>
<evidence type="ECO:0000259" key="6">
    <source>
        <dbReference type="PROSITE" id="PS50109"/>
    </source>
</evidence>
<dbReference type="FunFam" id="3.30.450.20:FF:000099">
    <property type="entry name" value="Sensory box sensor histidine kinase"/>
    <property type="match status" value="1"/>
</dbReference>
<dbReference type="EMBL" id="CP003181">
    <property type="protein sequence ID" value="AHJ64004.1"/>
    <property type="molecule type" value="Genomic_DNA"/>
</dbReference>
<accession>A0AAN0VGV1</accession>
<keyword evidence="10" id="KW-0808">Transferase</keyword>
<dbReference type="Pfam" id="PF08448">
    <property type="entry name" value="PAS_4"/>
    <property type="match status" value="1"/>
</dbReference>
<dbReference type="InterPro" id="IPR003594">
    <property type="entry name" value="HATPase_dom"/>
</dbReference>
<dbReference type="InterPro" id="IPR036097">
    <property type="entry name" value="HisK_dim/P_sf"/>
</dbReference>
<dbReference type="PROSITE" id="PS50109">
    <property type="entry name" value="HIS_KIN"/>
    <property type="match status" value="1"/>
</dbReference>
<dbReference type="Gene3D" id="3.30.450.20">
    <property type="entry name" value="PAS domain"/>
    <property type="match status" value="3"/>
</dbReference>
<dbReference type="AlphaFoldDB" id="A0AAN0VGV1"/>
<dbReference type="InterPro" id="IPR013656">
    <property type="entry name" value="PAS_4"/>
</dbReference>
<dbReference type="InterPro" id="IPR003661">
    <property type="entry name" value="HisK_dim/P_dom"/>
</dbReference>
<dbReference type="Gene3D" id="1.10.287.130">
    <property type="match status" value="1"/>
</dbReference>
<dbReference type="GO" id="GO:0000155">
    <property type="term" value="F:phosphorelay sensor kinase activity"/>
    <property type="evidence" value="ECO:0007669"/>
    <property type="project" value="InterPro"/>
</dbReference>
<dbReference type="Pfam" id="PF08447">
    <property type="entry name" value="PAS_3"/>
    <property type="match status" value="2"/>
</dbReference>
<dbReference type="CDD" id="cd00130">
    <property type="entry name" value="PAS"/>
    <property type="match status" value="3"/>
</dbReference>
<evidence type="ECO:0000256" key="5">
    <source>
        <dbReference type="SAM" id="MobiDB-lite"/>
    </source>
</evidence>
<evidence type="ECO:0000256" key="2">
    <source>
        <dbReference type="ARBA" id="ARBA00012438"/>
    </source>
</evidence>
<dbReference type="Proteomes" id="UP000019438">
    <property type="component" value="Chromosome"/>
</dbReference>
<dbReference type="EC" id="2.7.13.3" evidence="2"/>
<dbReference type="Gene3D" id="3.40.50.2300">
    <property type="match status" value="1"/>
</dbReference>
<feature type="domain" description="PAC" evidence="9">
    <location>
        <begin position="205"/>
        <end position="257"/>
    </location>
</feature>
<dbReference type="InterPro" id="IPR004358">
    <property type="entry name" value="Sig_transdc_His_kin-like_C"/>
</dbReference>
<dbReference type="InterPro" id="IPR001789">
    <property type="entry name" value="Sig_transdc_resp-reg_receiver"/>
</dbReference>
<dbReference type="InterPro" id="IPR005467">
    <property type="entry name" value="His_kinase_dom"/>
</dbReference>